<feature type="zinc finger region" description="C3H1-type" evidence="8">
    <location>
        <begin position="470"/>
        <end position="496"/>
    </location>
</feature>
<evidence type="ECO:0000256" key="5">
    <source>
        <dbReference type="ARBA" id="ARBA00022833"/>
    </source>
</evidence>
<dbReference type="OrthoDB" id="6285980at2759"/>
<feature type="domain" description="C3H1-type" evidence="9">
    <location>
        <begin position="470"/>
        <end position="496"/>
    </location>
</feature>
<dbReference type="GO" id="GO:0005737">
    <property type="term" value="C:cytoplasm"/>
    <property type="evidence" value="ECO:0007669"/>
    <property type="project" value="TreeGrafter"/>
</dbReference>
<dbReference type="GeneID" id="111134633"/>
<dbReference type="GO" id="GO:0008270">
    <property type="term" value="F:zinc ion binding"/>
    <property type="evidence" value="ECO:0007669"/>
    <property type="project" value="UniProtKB-KW"/>
</dbReference>
<evidence type="ECO:0000313" key="10">
    <source>
        <dbReference type="Proteomes" id="UP000694844"/>
    </source>
</evidence>
<dbReference type="SMART" id="SM00356">
    <property type="entry name" value="ZnF_C3H1"/>
    <property type="match status" value="6"/>
</dbReference>
<comment type="similarity">
    <text evidence="7">Belongs to the muscleblind family.</text>
</comment>
<gene>
    <name evidence="11" type="primary">LOC111134633</name>
</gene>
<dbReference type="Gene3D" id="3.30.1370.210">
    <property type="match status" value="3"/>
</dbReference>
<dbReference type="GO" id="GO:0003723">
    <property type="term" value="F:RNA binding"/>
    <property type="evidence" value="ECO:0007669"/>
    <property type="project" value="TreeGrafter"/>
</dbReference>
<reference evidence="11" key="1">
    <citation type="submission" date="2025-08" db="UniProtKB">
        <authorList>
            <consortium name="RefSeq"/>
        </authorList>
    </citation>
    <scope>IDENTIFICATION</scope>
    <source>
        <tissue evidence="11">Whole sample</tissue>
    </source>
</reference>
<dbReference type="RefSeq" id="XP_022339554.1">
    <property type="nucleotide sequence ID" value="XM_022483846.1"/>
</dbReference>
<organism evidence="10 11">
    <name type="scientific">Crassostrea virginica</name>
    <name type="common">Eastern oyster</name>
    <dbReference type="NCBI Taxonomy" id="6565"/>
    <lineage>
        <taxon>Eukaryota</taxon>
        <taxon>Metazoa</taxon>
        <taxon>Spiralia</taxon>
        <taxon>Lophotrochozoa</taxon>
        <taxon>Mollusca</taxon>
        <taxon>Bivalvia</taxon>
        <taxon>Autobranchia</taxon>
        <taxon>Pteriomorphia</taxon>
        <taxon>Ostreida</taxon>
        <taxon>Ostreoidea</taxon>
        <taxon>Ostreidae</taxon>
        <taxon>Crassostrea</taxon>
    </lineage>
</organism>
<keyword evidence="6" id="KW-0539">Nucleus</keyword>
<protein>
    <submittedName>
        <fullName evidence="11">Muscleblind-like protein 1 isoform X2</fullName>
    </submittedName>
</protein>
<keyword evidence="3" id="KW-0677">Repeat</keyword>
<feature type="domain" description="C3H1-type" evidence="9">
    <location>
        <begin position="207"/>
        <end position="235"/>
    </location>
</feature>
<feature type="zinc finger region" description="C3H1-type" evidence="8">
    <location>
        <begin position="243"/>
        <end position="269"/>
    </location>
</feature>
<keyword evidence="5 8" id="KW-0862">Zinc</keyword>
<dbReference type="GO" id="GO:0043484">
    <property type="term" value="P:regulation of RNA splicing"/>
    <property type="evidence" value="ECO:0007669"/>
    <property type="project" value="TreeGrafter"/>
</dbReference>
<feature type="zinc finger region" description="C3H1-type" evidence="8">
    <location>
        <begin position="53"/>
        <end position="81"/>
    </location>
</feature>
<name>A0A8B8EIK6_CRAVI</name>
<evidence type="ECO:0000259" key="9">
    <source>
        <dbReference type="PROSITE" id="PS50103"/>
    </source>
</evidence>
<dbReference type="Pfam" id="PF22628">
    <property type="entry name" value="zf-CCCH_10"/>
    <property type="match status" value="4"/>
</dbReference>
<proteinExistence type="inferred from homology"/>
<dbReference type="InterPro" id="IPR054429">
    <property type="entry name" value="Znf-CCCH_Muscleblind-like"/>
</dbReference>
<dbReference type="GO" id="GO:0005654">
    <property type="term" value="C:nucleoplasm"/>
    <property type="evidence" value="ECO:0007669"/>
    <property type="project" value="TreeGrafter"/>
</dbReference>
<dbReference type="Proteomes" id="UP000694844">
    <property type="component" value="Chromosome 5"/>
</dbReference>
<evidence type="ECO:0000256" key="3">
    <source>
        <dbReference type="ARBA" id="ARBA00022737"/>
    </source>
</evidence>
<dbReference type="PANTHER" id="PTHR12675">
    <property type="entry name" value="MUSCLEBLIND-LIKE PROTEIN"/>
    <property type="match status" value="1"/>
</dbReference>
<feature type="zinc finger region" description="C3H1-type" evidence="8">
    <location>
        <begin position="19"/>
        <end position="47"/>
    </location>
</feature>
<feature type="domain" description="C3H1-type" evidence="9">
    <location>
        <begin position="53"/>
        <end position="81"/>
    </location>
</feature>
<evidence type="ECO:0000256" key="8">
    <source>
        <dbReference type="PROSITE-ProRule" id="PRU00723"/>
    </source>
</evidence>
<accession>A0A8B8EIK6</accession>
<dbReference type="PANTHER" id="PTHR12675:SF12">
    <property type="entry name" value="PROTEIN MUSCLEBLIND"/>
    <property type="match status" value="1"/>
</dbReference>
<evidence type="ECO:0000256" key="7">
    <source>
        <dbReference type="ARBA" id="ARBA00038226"/>
    </source>
</evidence>
<keyword evidence="4 8" id="KW-0863">Zinc-finger</keyword>
<evidence type="ECO:0000256" key="4">
    <source>
        <dbReference type="ARBA" id="ARBA00022771"/>
    </source>
</evidence>
<feature type="zinc finger region" description="C3H1-type" evidence="8">
    <location>
        <begin position="207"/>
        <end position="235"/>
    </location>
</feature>
<dbReference type="AlphaFoldDB" id="A0A8B8EIK6"/>
<evidence type="ECO:0000313" key="11">
    <source>
        <dbReference type="RefSeq" id="XP_022339554.1"/>
    </source>
</evidence>
<evidence type="ECO:0000256" key="6">
    <source>
        <dbReference type="ARBA" id="ARBA00023242"/>
    </source>
</evidence>
<evidence type="ECO:0000256" key="2">
    <source>
        <dbReference type="ARBA" id="ARBA00022723"/>
    </source>
</evidence>
<keyword evidence="2 8" id="KW-0479">Metal-binding</keyword>
<keyword evidence="10" id="KW-1185">Reference proteome</keyword>
<dbReference type="FunFam" id="3.30.1370.210:FF:000005">
    <property type="entry name" value="Muscleblind, isoform M"/>
    <property type="match status" value="1"/>
</dbReference>
<dbReference type="PROSITE" id="PS50103">
    <property type="entry name" value="ZF_C3H1"/>
    <property type="match status" value="5"/>
</dbReference>
<sequence length="502" mass="54821">MAMVNNLLAIGSNVKDSRWLTLEVCREYQRNKCTRTDTECKFAHPPPHVEVQNGRVTACFDSIKGKCQRKDPPCKYLHPPQHLREQLLQNGRNNLILKNLQMQAAAAQSLLPSAGIVPGMLPTIASPSCKGSLAGLPTLYSTGQLPTVMGHPYLASSVPTTLSYNPYNLGMQAVSVTPPTVSESPSQPISGVLQAATSIAPNKITRPDRLEVCREFQRGSCTRQPSECRYAHPPDNVTVETCENQVTVCMDFIKGKCTRDSCKYFHPPPHLQAQIKAAQQRANSSAAQALPQVVEVITSKKRPREIADDLVLQSPVSQVIPYKRVAVADGKTGLPMYQPGVNPLMFQQHMAMPFQQGGFFPGAVAFKSAPQTTVYPSGSPSPALSLQQQYVPVSMPLVLPPAAVPDAVVTAPTATATSLIPTNVHNVNYFDSNQQLLDTLPVCLDFKMGRCSRPLCDKVHILQDYVEVTDGRVAVCRDAVRGKCSRPMCKYYHIPVTLPPSK</sequence>
<comment type="subcellular location">
    <subcellularLocation>
        <location evidence="1">Nucleus</location>
    </subcellularLocation>
</comment>
<evidence type="ECO:0000256" key="1">
    <source>
        <dbReference type="ARBA" id="ARBA00004123"/>
    </source>
</evidence>
<dbReference type="InterPro" id="IPR000571">
    <property type="entry name" value="Znf_CCCH"/>
</dbReference>
<feature type="domain" description="C3H1-type" evidence="9">
    <location>
        <begin position="243"/>
        <end position="269"/>
    </location>
</feature>
<feature type="domain" description="C3H1-type" evidence="9">
    <location>
        <begin position="19"/>
        <end position="47"/>
    </location>
</feature>